<evidence type="ECO:0000313" key="3">
    <source>
        <dbReference type="EMBL" id="MFC7380768.1"/>
    </source>
</evidence>
<dbReference type="Gene3D" id="1.10.260.40">
    <property type="entry name" value="lambda repressor-like DNA-binding domains"/>
    <property type="match status" value="1"/>
</dbReference>
<feature type="compositionally biased region" description="Basic and acidic residues" evidence="1">
    <location>
        <begin position="19"/>
        <end position="34"/>
    </location>
</feature>
<evidence type="ECO:0000256" key="1">
    <source>
        <dbReference type="SAM" id="MobiDB-lite"/>
    </source>
</evidence>
<dbReference type="RefSeq" id="WP_380823778.1">
    <property type="nucleotide sequence ID" value="NZ_JBHTCG010000001.1"/>
</dbReference>
<accession>A0ABW2NYY1</accession>
<dbReference type="InterPro" id="IPR043917">
    <property type="entry name" value="DUF5753"/>
</dbReference>
<dbReference type="Pfam" id="PF13560">
    <property type="entry name" value="HTH_31"/>
    <property type="match status" value="1"/>
</dbReference>
<dbReference type="InterPro" id="IPR001387">
    <property type="entry name" value="Cro/C1-type_HTH"/>
</dbReference>
<dbReference type="Proteomes" id="UP001596496">
    <property type="component" value="Unassembled WGS sequence"/>
</dbReference>
<dbReference type="EMBL" id="JBHTCG010000001">
    <property type="protein sequence ID" value="MFC7380768.1"/>
    <property type="molecule type" value="Genomic_DNA"/>
</dbReference>
<dbReference type="CDD" id="cd00093">
    <property type="entry name" value="HTH_XRE"/>
    <property type="match status" value="1"/>
</dbReference>
<gene>
    <name evidence="3" type="ORF">ACFQSB_01040</name>
</gene>
<name>A0ABW2NYY1_9ACTN</name>
<dbReference type="SMART" id="SM00530">
    <property type="entry name" value="HTH_XRE"/>
    <property type="match status" value="1"/>
</dbReference>
<reference evidence="4" key="1">
    <citation type="journal article" date="2019" name="Int. J. Syst. Evol. Microbiol.">
        <title>The Global Catalogue of Microorganisms (GCM) 10K type strain sequencing project: providing services to taxonomists for standard genome sequencing and annotation.</title>
        <authorList>
            <consortium name="The Broad Institute Genomics Platform"/>
            <consortium name="The Broad Institute Genome Sequencing Center for Infectious Disease"/>
            <person name="Wu L."/>
            <person name="Ma J."/>
        </authorList>
    </citation>
    <scope>NUCLEOTIDE SEQUENCE [LARGE SCALE GENOMIC DNA]</scope>
    <source>
        <strain evidence="4">CECT 7649</strain>
    </source>
</reference>
<sequence>MLDRLQRVINASTETLGETLRKGHPEPPMPKESELNPSESPTALFGFELRRHRKDRGWSQIRLARAIPYSVGTISMIETARRSPSEDFARRCDEALQAEGALMRLWPMVSRPTAPPWFRPWLDVETTAESLRTWEPLLVPGLLQTKSYAQAMLSGEPGVSPEEVEEHLSARMERQAILGRPKPPMLWVVIDEGVLHRRIGSPAVMAEQLTYLLEAGRSPRIIIQVLPFRAYSTTGLLGGFAIAQAQGTPDTAYVEAASNAQVTDWTETVRTLAFRYEGIRSEALSQRDSLELIKETVQRWTS</sequence>
<dbReference type="InterPro" id="IPR010982">
    <property type="entry name" value="Lambda_DNA-bd_dom_sf"/>
</dbReference>
<dbReference type="Pfam" id="PF19054">
    <property type="entry name" value="DUF5753"/>
    <property type="match status" value="1"/>
</dbReference>
<comment type="caution">
    <text evidence="3">The sequence shown here is derived from an EMBL/GenBank/DDBJ whole genome shotgun (WGS) entry which is preliminary data.</text>
</comment>
<feature type="domain" description="HTH cro/C1-type" evidence="2">
    <location>
        <begin position="49"/>
        <end position="102"/>
    </location>
</feature>
<proteinExistence type="predicted"/>
<evidence type="ECO:0000259" key="2">
    <source>
        <dbReference type="PROSITE" id="PS50943"/>
    </source>
</evidence>
<dbReference type="PROSITE" id="PS50943">
    <property type="entry name" value="HTH_CROC1"/>
    <property type="match status" value="1"/>
</dbReference>
<keyword evidence="4" id="KW-1185">Reference proteome</keyword>
<protein>
    <submittedName>
        <fullName evidence="3">Helix-turn-helix domain-containing protein</fullName>
    </submittedName>
</protein>
<organism evidence="3 4">
    <name type="scientific">Sphaerisporangium rhizosphaerae</name>
    <dbReference type="NCBI Taxonomy" id="2269375"/>
    <lineage>
        <taxon>Bacteria</taxon>
        <taxon>Bacillati</taxon>
        <taxon>Actinomycetota</taxon>
        <taxon>Actinomycetes</taxon>
        <taxon>Streptosporangiales</taxon>
        <taxon>Streptosporangiaceae</taxon>
        <taxon>Sphaerisporangium</taxon>
    </lineage>
</organism>
<dbReference type="SUPFAM" id="SSF47413">
    <property type="entry name" value="lambda repressor-like DNA-binding domains"/>
    <property type="match status" value="1"/>
</dbReference>
<evidence type="ECO:0000313" key="4">
    <source>
        <dbReference type="Proteomes" id="UP001596496"/>
    </source>
</evidence>
<feature type="region of interest" description="Disordered" evidence="1">
    <location>
        <begin position="12"/>
        <end position="40"/>
    </location>
</feature>